<comment type="similarity">
    <text evidence="2 7">Belongs to the PhoU family.</text>
</comment>
<dbReference type="OrthoDB" id="9814256at2"/>
<keyword evidence="5 7" id="KW-0963">Cytoplasm</keyword>
<comment type="subcellular location">
    <subcellularLocation>
        <location evidence="1 7">Cytoplasm</location>
    </subcellularLocation>
</comment>
<dbReference type="PANTHER" id="PTHR42930:SF3">
    <property type="entry name" value="PHOSPHATE-SPECIFIC TRANSPORT SYSTEM ACCESSORY PROTEIN PHOU"/>
    <property type="match status" value="1"/>
</dbReference>
<dbReference type="Proteomes" id="UP000184207">
    <property type="component" value="Unassembled WGS sequence"/>
</dbReference>
<gene>
    <name evidence="9" type="ORF">SAMN02745226_02029</name>
</gene>
<evidence type="ECO:0000256" key="4">
    <source>
        <dbReference type="ARBA" id="ARBA00022448"/>
    </source>
</evidence>
<dbReference type="GO" id="GO:0045936">
    <property type="term" value="P:negative regulation of phosphate metabolic process"/>
    <property type="evidence" value="ECO:0007669"/>
    <property type="project" value="InterPro"/>
</dbReference>
<evidence type="ECO:0000259" key="8">
    <source>
        <dbReference type="Pfam" id="PF01895"/>
    </source>
</evidence>
<evidence type="ECO:0000256" key="6">
    <source>
        <dbReference type="ARBA" id="ARBA00022592"/>
    </source>
</evidence>
<accession>A0A1M7TIF0</accession>
<evidence type="ECO:0000313" key="10">
    <source>
        <dbReference type="Proteomes" id="UP000184207"/>
    </source>
</evidence>
<evidence type="ECO:0000256" key="5">
    <source>
        <dbReference type="ARBA" id="ARBA00022490"/>
    </source>
</evidence>
<protein>
    <recommendedName>
        <fullName evidence="7">Phosphate-specific transport system accessory protein PhoU</fullName>
    </recommendedName>
</protein>
<dbReference type="GO" id="GO:0005737">
    <property type="term" value="C:cytoplasm"/>
    <property type="evidence" value="ECO:0007669"/>
    <property type="project" value="UniProtKB-SubCell"/>
</dbReference>
<evidence type="ECO:0000256" key="1">
    <source>
        <dbReference type="ARBA" id="ARBA00004496"/>
    </source>
</evidence>
<dbReference type="EMBL" id="FRDJ01000021">
    <property type="protein sequence ID" value="SHN70476.1"/>
    <property type="molecule type" value="Genomic_DNA"/>
</dbReference>
<dbReference type="RefSeq" id="WP_072761119.1">
    <property type="nucleotide sequence ID" value="NZ_FRDJ01000021.1"/>
</dbReference>
<dbReference type="InterPro" id="IPR028366">
    <property type="entry name" value="PhoU"/>
</dbReference>
<dbReference type="Pfam" id="PF01895">
    <property type="entry name" value="PhoU"/>
    <property type="match status" value="2"/>
</dbReference>
<dbReference type="PIRSF" id="PIRSF003107">
    <property type="entry name" value="PhoU"/>
    <property type="match status" value="1"/>
</dbReference>
<evidence type="ECO:0000313" key="9">
    <source>
        <dbReference type="EMBL" id="SHN70476.1"/>
    </source>
</evidence>
<dbReference type="GO" id="GO:0006817">
    <property type="term" value="P:phosphate ion transport"/>
    <property type="evidence" value="ECO:0007669"/>
    <property type="project" value="UniProtKB-KW"/>
</dbReference>
<dbReference type="InterPro" id="IPR038078">
    <property type="entry name" value="PhoU-like_sf"/>
</dbReference>
<name>A0A1M7TIF0_FERGO</name>
<feature type="domain" description="PhoU" evidence="8">
    <location>
        <begin position="19"/>
        <end position="107"/>
    </location>
</feature>
<dbReference type="GO" id="GO:0030643">
    <property type="term" value="P:intracellular phosphate ion homeostasis"/>
    <property type="evidence" value="ECO:0007669"/>
    <property type="project" value="InterPro"/>
</dbReference>
<reference evidence="10" key="1">
    <citation type="submission" date="2016-12" db="EMBL/GenBank/DDBJ databases">
        <authorList>
            <person name="Varghese N."/>
            <person name="Submissions S."/>
        </authorList>
    </citation>
    <scope>NUCLEOTIDE SEQUENCE [LARGE SCALE GENOMIC DNA]</scope>
    <source>
        <strain evidence="10">DSM 13020</strain>
    </source>
</reference>
<comment type="subunit">
    <text evidence="3 7">Homodimer.</text>
</comment>
<evidence type="ECO:0000256" key="2">
    <source>
        <dbReference type="ARBA" id="ARBA00008107"/>
    </source>
</evidence>
<sequence>MNSERHHFEKEFSLLRAELSKMVSLVMDTIEMSSFAFENLDRNLAKKVIEMDDEIDNINREIEELVLDIIARFNPLGKELRYTIAAMKLANNLERIGDHACNFAERTLWIIENLPNFKPSFLVKEMFGKVIDMLQKTVTAFSRRDTELAIETWKMDDVIDELDRRITSEVEGLGAHELVLNVLFSRDLERVADHLTNICEEIVFIETGRELKESL</sequence>
<proteinExistence type="inferred from homology"/>
<feature type="domain" description="PhoU" evidence="8">
    <location>
        <begin position="123"/>
        <end position="202"/>
    </location>
</feature>
<dbReference type="NCBIfam" id="TIGR02135">
    <property type="entry name" value="phoU_full"/>
    <property type="match status" value="1"/>
</dbReference>
<keyword evidence="4 7" id="KW-0813">Transport</keyword>
<organism evidence="9 10">
    <name type="scientific">Fervidobacterium gondwanense DSM 13020</name>
    <dbReference type="NCBI Taxonomy" id="1121883"/>
    <lineage>
        <taxon>Bacteria</taxon>
        <taxon>Thermotogati</taxon>
        <taxon>Thermotogota</taxon>
        <taxon>Thermotogae</taxon>
        <taxon>Thermotogales</taxon>
        <taxon>Fervidobacteriaceae</taxon>
        <taxon>Fervidobacterium</taxon>
    </lineage>
</organism>
<evidence type="ECO:0000256" key="7">
    <source>
        <dbReference type="PIRNR" id="PIRNR003107"/>
    </source>
</evidence>
<dbReference type="SUPFAM" id="SSF109755">
    <property type="entry name" value="PhoU-like"/>
    <property type="match status" value="1"/>
</dbReference>
<dbReference type="STRING" id="1121883.SAMN02745226_02029"/>
<keyword evidence="6 7" id="KW-0592">Phosphate transport</keyword>
<comment type="function">
    <text evidence="7">Plays a role in the regulation of phosphate uptake.</text>
</comment>
<dbReference type="PANTHER" id="PTHR42930">
    <property type="entry name" value="PHOSPHATE-SPECIFIC TRANSPORT SYSTEM ACCESSORY PROTEIN PHOU"/>
    <property type="match status" value="1"/>
</dbReference>
<keyword evidence="10" id="KW-1185">Reference proteome</keyword>
<dbReference type="FunFam" id="1.20.58.220:FF:000004">
    <property type="entry name" value="Phosphate-specific transport system accessory protein PhoU"/>
    <property type="match status" value="1"/>
</dbReference>
<evidence type="ECO:0000256" key="3">
    <source>
        <dbReference type="ARBA" id="ARBA00011738"/>
    </source>
</evidence>
<dbReference type="AlphaFoldDB" id="A0A1M7TIF0"/>
<dbReference type="Gene3D" id="1.20.58.220">
    <property type="entry name" value="Phosphate transport system protein phou homolog 2, domain 2"/>
    <property type="match status" value="1"/>
</dbReference>
<dbReference type="InterPro" id="IPR026022">
    <property type="entry name" value="PhoU_dom"/>
</dbReference>